<dbReference type="InterPro" id="IPR001912">
    <property type="entry name" value="Ribosomal_uS4_N"/>
</dbReference>
<comment type="caution">
    <text evidence="9">The sequence shown here is derived from an EMBL/GenBank/DDBJ whole genome shotgun (WGS) entry which is preliminary data.</text>
</comment>
<dbReference type="InterPro" id="IPR005710">
    <property type="entry name" value="Ribosomal_uS4_euk/arc"/>
</dbReference>
<comment type="similarity">
    <text evidence="1 6">Belongs to the universal ribosomal protein uS4 family.</text>
</comment>
<dbReference type="InterPro" id="IPR002942">
    <property type="entry name" value="S4_RNA-bd"/>
</dbReference>
<evidence type="ECO:0000256" key="2">
    <source>
        <dbReference type="ARBA" id="ARBA00022730"/>
    </source>
</evidence>
<evidence type="ECO:0000256" key="4">
    <source>
        <dbReference type="ARBA" id="ARBA00022980"/>
    </source>
</evidence>
<dbReference type="SMART" id="SM01390">
    <property type="entry name" value="Ribosomal_S4"/>
    <property type="match status" value="1"/>
</dbReference>
<dbReference type="InterPro" id="IPR036986">
    <property type="entry name" value="S4_RNA-bd_sf"/>
</dbReference>
<dbReference type="GO" id="GO:0042274">
    <property type="term" value="P:ribosomal small subunit biogenesis"/>
    <property type="evidence" value="ECO:0007669"/>
    <property type="project" value="TreeGrafter"/>
</dbReference>
<organism evidence="9 10">
    <name type="scientific">Candidatus Iainarchaeum sp</name>
    <dbReference type="NCBI Taxonomy" id="3101447"/>
    <lineage>
        <taxon>Archaea</taxon>
        <taxon>Candidatus Iainarchaeota</taxon>
        <taxon>Candidatus Iainarchaeia</taxon>
        <taxon>Candidatus Iainarchaeales</taxon>
        <taxon>Candidatus Iainarchaeaceae</taxon>
        <taxon>Candidatus Iainarchaeum</taxon>
    </lineage>
</organism>
<dbReference type="InterPro" id="IPR022802">
    <property type="entry name" value="Ribosomal_uS4_arc"/>
</dbReference>
<proteinExistence type="inferred from homology"/>
<keyword evidence="3 6" id="KW-0694">RNA-binding</keyword>
<dbReference type="PANTHER" id="PTHR11831">
    <property type="entry name" value="30S 40S RIBOSOMAL PROTEIN"/>
    <property type="match status" value="1"/>
</dbReference>
<evidence type="ECO:0000259" key="7">
    <source>
        <dbReference type="SMART" id="SM00363"/>
    </source>
</evidence>
<protein>
    <recommendedName>
        <fullName evidence="6">Small ribosomal subunit protein uS4</fullName>
    </recommendedName>
</protein>
<dbReference type="SMART" id="SM00363">
    <property type="entry name" value="S4"/>
    <property type="match status" value="1"/>
</dbReference>
<dbReference type="AlphaFoldDB" id="A0A8T4LBV9"/>
<keyword evidence="2 6" id="KW-0699">rRNA-binding</keyword>
<dbReference type="NCBIfam" id="TIGR01018">
    <property type="entry name" value="uS4_arch"/>
    <property type="match status" value="1"/>
</dbReference>
<evidence type="ECO:0000256" key="1">
    <source>
        <dbReference type="ARBA" id="ARBA00007465"/>
    </source>
</evidence>
<sequence length="225" mass="25146">MGDPKKSRKQYDSPRRPWDKGMLERERKILSLYGLKNKREIRMLERILRDKRKNARALLGMPLETRAVREKELLASIARMGLLKSEGTVDDILGLSLEEILERRLQSMVWRKNLAKTINQARQFIVHGHIAVKGKRVNIPGYLVSRDEEAHLGYYGEPPELEPPKPEKKGSLKAEFEAAAGLGGGEAVAAGESGAGFLKAREARVKEQLAEADAGKAPEKAEGEQ</sequence>
<dbReference type="GO" id="GO:0019843">
    <property type="term" value="F:rRNA binding"/>
    <property type="evidence" value="ECO:0007669"/>
    <property type="project" value="UniProtKB-UniRule"/>
</dbReference>
<dbReference type="InterPro" id="IPR022801">
    <property type="entry name" value="Ribosomal_uS4"/>
</dbReference>
<dbReference type="GO" id="GO:0003735">
    <property type="term" value="F:structural constituent of ribosome"/>
    <property type="evidence" value="ECO:0007669"/>
    <property type="project" value="InterPro"/>
</dbReference>
<evidence type="ECO:0000313" key="9">
    <source>
        <dbReference type="EMBL" id="MBS3063119.1"/>
    </source>
</evidence>
<dbReference type="GO" id="GO:0006412">
    <property type="term" value="P:translation"/>
    <property type="evidence" value="ECO:0007669"/>
    <property type="project" value="UniProtKB-UniRule"/>
</dbReference>
<dbReference type="Proteomes" id="UP000678237">
    <property type="component" value="Unassembled WGS sequence"/>
</dbReference>
<dbReference type="Pfam" id="PF01479">
    <property type="entry name" value="S4"/>
    <property type="match status" value="1"/>
</dbReference>
<accession>A0A8T4LBV9</accession>
<evidence type="ECO:0000313" key="10">
    <source>
        <dbReference type="Proteomes" id="UP000678237"/>
    </source>
</evidence>
<comment type="subunit">
    <text evidence="6">Part of the 30S ribosomal subunit. Contacts protein S5. The interaction surface between S4 and S5 is involved in control of translational fidelity.</text>
</comment>
<dbReference type="CDD" id="cd00165">
    <property type="entry name" value="S4"/>
    <property type="match status" value="1"/>
</dbReference>
<dbReference type="GO" id="GO:0015935">
    <property type="term" value="C:small ribosomal subunit"/>
    <property type="evidence" value="ECO:0007669"/>
    <property type="project" value="InterPro"/>
</dbReference>
<keyword evidence="4 6" id="KW-0689">Ribosomal protein</keyword>
<feature type="domain" description="Small ribosomal subunit protein uS4 N-terminal" evidence="8">
    <location>
        <begin position="5"/>
        <end position="102"/>
    </location>
</feature>
<evidence type="ECO:0000256" key="6">
    <source>
        <dbReference type="HAMAP-Rule" id="MF_01306"/>
    </source>
</evidence>
<dbReference type="EMBL" id="JAGVWE010000004">
    <property type="protein sequence ID" value="MBS3063119.1"/>
    <property type="molecule type" value="Genomic_DNA"/>
</dbReference>
<dbReference type="HAMAP" id="MF_01306_A">
    <property type="entry name" value="Ribosomal_uS4_A"/>
    <property type="match status" value="1"/>
</dbReference>
<comment type="function">
    <text evidence="6">With S5 and S12 plays an important role in translational accuracy.</text>
</comment>
<dbReference type="PROSITE" id="PS50889">
    <property type="entry name" value="S4"/>
    <property type="match status" value="1"/>
</dbReference>
<evidence type="ECO:0000256" key="3">
    <source>
        <dbReference type="ARBA" id="ARBA00022884"/>
    </source>
</evidence>
<feature type="domain" description="RNA-binding S4" evidence="7">
    <location>
        <begin position="103"/>
        <end position="166"/>
    </location>
</feature>
<reference evidence="9" key="1">
    <citation type="submission" date="2021-03" db="EMBL/GenBank/DDBJ databases">
        <authorList>
            <person name="Jaffe A."/>
        </authorList>
    </citation>
    <scope>NUCLEOTIDE SEQUENCE</scope>
    <source>
        <strain evidence="9">RIFCSPLOWO2_01_FULL_58_19</strain>
    </source>
</reference>
<dbReference type="PANTHER" id="PTHR11831:SF5">
    <property type="entry name" value="40S RIBOSOMAL PROTEIN S9"/>
    <property type="match status" value="1"/>
</dbReference>
<dbReference type="SUPFAM" id="SSF55174">
    <property type="entry name" value="Alpha-L RNA-binding motif"/>
    <property type="match status" value="1"/>
</dbReference>
<name>A0A8T4LBV9_9ARCH</name>
<comment type="function">
    <text evidence="6">One of the primary rRNA binding proteins, it binds directly to 16S rRNA where it nucleates assembly of the body of the 30S subunit.</text>
</comment>
<dbReference type="NCBIfam" id="NF003139">
    <property type="entry name" value="PRK04051.1"/>
    <property type="match status" value="1"/>
</dbReference>
<keyword evidence="5 6" id="KW-0687">Ribonucleoprotein</keyword>
<gene>
    <name evidence="6" type="primary">rps4</name>
    <name evidence="9" type="ORF">J4203_04555</name>
</gene>
<reference evidence="9" key="2">
    <citation type="submission" date="2021-05" db="EMBL/GenBank/DDBJ databases">
        <title>Protein family content uncovers lineage relationships and bacterial pathway maintenance mechanisms in DPANN archaea.</title>
        <authorList>
            <person name="Castelle C.J."/>
            <person name="Meheust R."/>
            <person name="Jaffe A.L."/>
            <person name="Seitz K."/>
            <person name="Gong X."/>
            <person name="Baker B.J."/>
            <person name="Banfield J.F."/>
        </authorList>
    </citation>
    <scope>NUCLEOTIDE SEQUENCE</scope>
    <source>
        <strain evidence="9">RIFCSPLOWO2_01_FULL_58_19</strain>
    </source>
</reference>
<evidence type="ECO:0000256" key="5">
    <source>
        <dbReference type="ARBA" id="ARBA00023274"/>
    </source>
</evidence>
<evidence type="ECO:0000259" key="8">
    <source>
        <dbReference type="SMART" id="SM01390"/>
    </source>
</evidence>
<dbReference type="Gene3D" id="3.10.290.10">
    <property type="entry name" value="RNA-binding S4 domain"/>
    <property type="match status" value="1"/>
</dbReference>